<dbReference type="RefSeq" id="WP_127567847.1">
    <property type="nucleotide sequence ID" value="NZ_BMFB01000001.1"/>
</dbReference>
<dbReference type="PROSITE" id="PS51257">
    <property type="entry name" value="PROKAR_LIPOPROTEIN"/>
    <property type="match status" value="1"/>
</dbReference>
<keyword evidence="1" id="KW-0645">Protease</keyword>
<dbReference type="KEGG" id="gak:X907_2175"/>
<dbReference type="OrthoDB" id="9770107at2"/>
<gene>
    <name evidence="1" type="ORF">X907_2175</name>
</gene>
<dbReference type="Gene3D" id="3.40.50.1820">
    <property type="entry name" value="alpha/beta hydrolase"/>
    <property type="match status" value="1"/>
</dbReference>
<sequence length="510" mass="54328">MRILAKAAFCSFLLVSGGCVPADEPREPGASVDSSRAASPPAQAFEPRHFEYHGEGIFGGERIGYRLIAGDTLIDGSDGRPGAALFTFTYLREDVRDRRSRPVVFIFNGGPGSSSIWMHMGLFGPRRIAMDDPLNPPVTPPFALEDNPYSILDAADLVLIDPAETGFSQILPGGEAADFLGTQADAVATARFIEQWLITHDRWESPKYLVGASYGTTRAALTARILAGGPMSPGARMTGIGVDGIVLVGQAIMSPQGPEAGQAASLGAMAASAWYHGKAGEGESRTDFIADAEAFAVERYLPALFLGDALDTADRAEIAASLARFTGLPADLIEAENLRPSAQLFRERLLNGEGLHLGAYDARYTLPANGLPAMPDPVGDDPAMAQYSPSYVAGLRQYLAETGIDVSGTYTAISFSVNSGWDRTIRPPSSGAADSLAGLMRANRDLRVMVVTGEMDLVTHIGSADYFVRHAGLQPDRIVSRRYPSGHMPYLGDDSAESLSEDLRAFVTGH</sequence>
<reference evidence="1 2" key="1">
    <citation type="submission" date="2016-12" db="EMBL/GenBank/DDBJ databases">
        <title>The genome of dimorphic prosthecate Glycocaulis alkaliphilus 6b-8t, isolated from crude oil dictates its adaptability in petroleum environments.</title>
        <authorList>
            <person name="Wu X.-L."/>
            <person name="Geng S."/>
        </authorList>
    </citation>
    <scope>NUCLEOTIDE SEQUENCE [LARGE SCALE GENOMIC DNA]</scope>
    <source>
        <strain evidence="1 2">6B-8</strain>
    </source>
</reference>
<dbReference type="Proteomes" id="UP000286954">
    <property type="component" value="Chromosome"/>
</dbReference>
<keyword evidence="1" id="KW-0378">Hydrolase</keyword>
<keyword evidence="1" id="KW-0121">Carboxypeptidase</keyword>
<proteinExistence type="predicted"/>
<organism evidence="1 2">
    <name type="scientific">Glycocaulis alkaliphilus</name>
    <dbReference type="NCBI Taxonomy" id="1434191"/>
    <lineage>
        <taxon>Bacteria</taxon>
        <taxon>Pseudomonadati</taxon>
        <taxon>Pseudomonadota</taxon>
        <taxon>Alphaproteobacteria</taxon>
        <taxon>Maricaulales</taxon>
        <taxon>Maricaulaceae</taxon>
        <taxon>Glycocaulis</taxon>
    </lineage>
</organism>
<keyword evidence="2" id="KW-1185">Reference proteome</keyword>
<dbReference type="Pfam" id="PF00450">
    <property type="entry name" value="Peptidase_S10"/>
    <property type="match status" value="1"/>
</dbReference>
<dbReference type="EMBL" id="CP018911">
    <property type="protein sequence ID" value="AZU04696.1"/>
    <property type="molecule type" value="Genomic_DNA"/>
</dbReference>
<dbReference type="InterPro" id="IPR001563">
    <property type="entry name" value="Peptidase_S10"/>
</dbReference>
<dbReference type="AlphaFoldDB" id="A0A3T0EBW0"/>
<dbReference type="InterPro" id="IPR029058">
    <property type="entry name" value="AB_hydrolase_fold"/>
</dbReference>
<evidence type="ECO:0000313" key="2">
    <source>
        <dbReference type="Proteomes" id="UP000286954"/>
    </source>
</evidence>
<evidence type="ECO:0000313" key="1">
    <source>
        <dbReference type="EMBL" id="AZU04696.1"/>
    </source>
</evidence>
<protein>
    <submittedName>
        <fullName evidence="1">Peptidase S10, serine carboxypeptidase</fullName>
    </submittedName>
</protein>
<dbReference type="SUPFAM" id="SSF53474">
    <property type="entry name" value="alpha/beta-Hydrolases"/>
    <property type="match status" value="1"/>
</dbReference>
<name>A0A3T0EBW0_9PROT</name>
<dbReference type="GO" id="GO:0006508">
    <property type="term" value="P:proteolysis"/>
    <property type="evidence" value="ECO:0007669"/>
    <property type="project" value="InterPro"/>
</dbReference>
<dbReference type="GO" id="GO:0004185">
    <property type="term" value="F:serine-type carboxypeptidase activity"/>
    <property type="evidence" value="ECO:0007669"/>
    <property type="project" value="InterPro"/>
</dbReference>
<accession>A0A3T0EBW0</accession>